<dbReference type="Gene3D" id="3.40.630.10">
    <property type="entry name" value="Zn peptidases"/>
    <property type="match status" value="1"/>
</dbReference>
<evidence type="ECO:0000313" key="11">
    <source>
        <dbReference type="Proteomes" id="UP000727962"/>
    </source>
</evidence>
<dbReference type="GO" id="GO:0008777">
    <property type="term" value="F:acetylornithine deacetylase activity"/>
    <property type="evidence" value="ECO:0007669"/>
    <property type="project" value="TreeGrafter"/>
</dbReference>
<keyword evidence="6" id="KW-0862">Zinc</keyword>
<keyword evidence="4" id="KW-0479">Metal-binding</keyword>
<evidence type="ECO:0000256" key="2">
    <source>
        <dbReference type="ARBA" id="ARBA00006247"/>
    </source>
</evidence>
<dbReference type="InterPro" id="IPR036264">
    <property type="entry name" value="Bact_exopeptidase_dim_dom"/>
</dbReference>
<protein>
    <submittedName>
        <fullName evidence="10">Sapep family Mn(2+)-dependent dipeptidase</fullName>
        <ecNumber evidence="10">3.4.13.-</ecNumber>
    </submittedName>
</protein>
<dbReference type="Pfam" id="PF01546">
    <property type="entry name" value="Peptidase_M20"/>
    <property type="match status" value="1"/>
</dbReference>
<feature type="domain" description="Peptidase M20 dimerisation" evidence="9">
    <location>
        <begin position="254"/>
        <end position="333"/>
    </location>
</feature>
<dbReference type="InterPro" id="IPR011650">
    <property type="entry name" value="Peptidase_M20_dimer"/>
</dbReference>
<dbReference type="PANTHER" id="PTHR43808:SF31">
    <property type="entry name" value="N-ACETYL-L-CITRULLINE DEACETYLASE"/>
    <property type="match status" value="1"/>
</dbReference>
<dbReference type="AlphaFoldDB" id="A0A931LV17"/>
<keyword evidence="3" id="KW-0645">Protease</keyword>
<keyword evidence="8" id="KW-0482">Metalloprotease</keyword>
<dbReference type="Pfam" id="PF07687">
    <property type="entry name" value="M20_dimer"/>
    <property type="match status" value="1"/>
</dbReference>
<dbReference type="InterPro" id="IPR002933">
    <property type="entry name" value="Peptidase_M20"/>
</dbReference>
<comment type="similarity">
    <text evidence="2">Belongs to the peptidase M20A family.</text>
</comment>
<keyword evidence="7 10" id="KW-0224">Dipeptidase</keyword>
<dbReference type="Proteomes" id="UP000727962">
    <property type="component" value="Unassembled WGS sequence"/>
</dbReference>
<proteinExistence type="inferred from homology"/>
<dbReference type="EMBL" id="JACOSL010000029">
    <property type="protein sequence ID" value="MBI1756381.1"/>
    <property type="molecule type" value="Genomic_DNA"/>
</dbReference>
<evidence type="ECO:0000313" key="10">
    <source>
        <dbReference type="EMBL" id="MBI1756381.1"/>
    </source>
</evidence>
<comment type="caution">
    <text evidence="10">The sequence shown here is derived from an EMBL/GenBank/DDBJ whole genome shotgun (WGS) entry which is preliminary data.</text>
</comment>
<dbReference type="InterPro" id="IPR010964">
    <property type="entry name" value="M20A_pepV-rel"/>
</dbReference>
<evidence type="ECO:0000256" key="7">
    <source>
        <dbReference type="ARBA" id="ARBA00022997"/>
    </source>
</evidence>
<comment type="cofactor">
    <cofactor evidence="1">
        <name>Zn(2+)</name>
        <dbReference type="ChEBI" id="CHEBI:29105"/>
    </cofactor>
</comment>
<dbReference type="GO" id="GO:0008237">
    <property type="term" value="F:metallopeptidase activity"/>
    <property type="evidence" value="ECO:0007669"/>
    <property type="project" value="UniProtKB-KW"/>
</dbReference>
<accession>A0A931LV17</accession>
<dbReference type="InterPro" id="IPR050072">
    <property type="entry name" value="Peptidase_M20A"/>
</dbReference>
<keyword evidence="5 10" id="KW-0378">Hydrolase</keyword>
<dbReference type="SUPFAM" id="SSF53187">
    <property type="entry name" value="Zn-dependent exopeptidases"/>
    <property type="match status" value="1"/>
</dbReference>
<evidence type="ECO:0000256" key="6">
    <source>
        <dbReference type="ARBA" id="ARBA00022833"/>
    </source>
</evidence>
<evidence type="ECO:0000256" key="4">
    <source>
        <dbReference type="ARBA" id="ARBA00022723"/>
    </source>
</evidence>
<dbReference type="PANTHER" id="PTHR43808">
    <property type="entry name" value="ACETYLORNITHINE DEACETYLASE"/>
    <property type="match status" value="1"/>
</dbReference>
<organism evidence="10 11">
    <name type="scientific">Fimbriimonas ginsengisoli</name>
    <dbReference type="NCBI Taxonomy" id="1005039"/>
    <lineage>
        <taxon>Bacteria</taxon>
        <taxon>Bacillati</taxon>
        <taxon>Armatimonadota</taxon>
        <taxon>Fimbriimonadia</taxon>
        <taxon>Fimbriimonadales</taxon>
        <taxon>Fimbriimonadaceae</taxon>
        <taxon>Fimbriimonas</taxon>
    </lineage>
</organism>
<sequence length="469" mass="51017">MGDAVVERLHRWLREHESELLEDTRAMLRIPSIEGTAAPNAPFGAECRQALDLALEMSGRFGMKTKDLEGFVGYAEIGQGPRMFATLGHLDVVPVGPGWKHEPFGAEVDGGYIYARGAEDDKGPTIASLYAVRALKECVPDLPARVRQIFGCNEESGFQCVEHYLKVDETPTLAVSPDAGWPLYHGEKGIYNPVISASLPQGSVSLLEVCGGQRINIVPDSCEARVRVAAGSIDEVRGKLDDAWDANVRFDWEGVDTIKIRAHGKAAHAATPFLGDSALTRLFRFLYEISPLDVQPAYEKLLDLTHNAGAGLGLIGTDDETGDLTANVGIVDTADGRVRLHYSVRAPMTWTEATIHARVSKRLAILGDGIRVDEGRFSPGLFFPLDHPLVSTILEVYREETGDMAEPGVMGGGTYARAFPNAVSIGSGWEGDGKAHETDERLKIENLFKMSRIYAHLYYRLATVAAGLA</sequence>
<evidence type="ECO:0000259" key="9">
    <source>
        <dbReference type="Pfam" id="PF07687"/>
    </source>
</evidence>
<dbReference type="NCBIfam" id="TIGR01887">
    <property type="entry name" value="dipeptidaselike"/>
    <property type="match status" value="1"/>
</dbReference>
<dbReference type="EC" id="3.4.13.-" evidence="10"/>
<dbReference type="GO" id="GO:0006526">
    <property type="term" value="P:L-arginine biosynthetic process"/>
    <property type="evidence" value="ECO:0007669"/>
    <property type="project" value="TreeGrafter"/>
</dbReference>
<gene>
    <name evidence="10" type="ORF">HYR64_04650</name>
</gene>
<dbReference type="GO" id="GO:0006508">
    <property type="term" value="P:proteolysis"/>
    <property type="evidence" value="ECO:0007669"/>
    <property type="project" value="UniProtKB-KW"/>
</dbReference>
<name>A0A931LV17_FIMGI</name>
<dbReference type="Gene3D" id="3.30.70.360">
    <property type="match status" value="2"/>
</dbReference>
<dbReference type="GO" id="GO:0016805">
    <property type="term" value="F:dipeptidase activity"/>
    <property type="evidence" value="ECO:0007669"/>
    <property type="project" value="UniProtKB-KW"/>
</dbReference>
<evidence type="ECO:0000256" key="1">
    <source>
        <dbReference type="ARBA" id="ARBA00001947"/>
    </source>
</evidence>
<evidence type="ECO:0000256" key="8">
    <source>
        <dbReference type="ARBA" id="ARBA00023049"/>
    </source>
</evidence>
<evidence type="ECO:0000256" key="5">
    <source>
        <dbReference type="ARBA" id="ARBA00022801"/>
    </source>
</evidence>
<reference evidence="10" key="1">
    <citation type="submission" date="2020-07" db="EMBL/GenBank/DDBJ databases">
        <title>Huge and variable diversity of episymbiotic CPR bacteria and DPANN archaea in groundwater ecosystems.</title>
        <authorList>
            <person name="He C.Y."/>
            <person name="Keren R."/>
            <person name="Whittaker M."/>
            <person name="Farag I.F."/>
            <person name="Doudna J."/>
            <person name="Cate J.H.D."/>
            <person name="Banfield J.F."/>
        </authorList>
    </citation>
    <scope>NUCLEOTIDE SEQUENCE</scope>
    <source>
        <strain evidence="10">NC_groundwater_17_Pr7_B-0.1um_64_12</strain>
    </source>
</reference>
<dbReference type="SUPFAM" id="SSF55031">
    <property type="entry name" value="Bacterial exopeptidase dimerisation domain"/>
    <property type="match status" value="1"/>
</dbReference>
<dbReference type="GO" id="GO:0008270">
    <property type="term" value="F:zinc ion binding"/>
    <property type="evidence" value="ECO:0007669"/>
    <property type="project" value="InterPro"/>
</dbReference>
<evidence type="ECO:0000256" key="3">
    <source>
        <dbReference type="ARBA" id="ARBA00022670"/>
    </source>
</evidence>